<gene>
    <name evidence="3" type="ORF">ABXZ36_14785</name>
</gene>
<feature type="domain" description="BPL/LPL catalytic" evidence="2">
    <location>
        <begin position="1"/>
        <end position="177"/>
    </location>
</feature>
<dbReference type="EMBL" id="JBEXAE010000009">
    <property type="protein sequence ID" value="MET6991910.1"/>
    <property type="molecule type" value="Genomic_DNA"/>
</dbReference>
<dbReference type="Pfam" id="PF03099">
    <property type="entry name" value="BPL_LplA_LipB"/>
    <property type="match status" value="1"/>
</dbReference>
<dbReference type="NCBIfam" id="TIGR00121">
    <property type="entry name" value="birA_ligase"/>
    <property type="match status" value="1"/>
</dbReference>
<protein>
    <submittedName>
        <fullName evidence="3">Biotin--[acetyl-CoA-carboxylase] ligase</fullName>
        <ecNumber evidence="3">6.3.4.15</ecNumber>
    </submittedName>
</protein>
<comment type="caution">
    <text evidence="3">The sequence shown here is derived from an EMBL/GenBank/DDBJ whole genome shotgun (WGS) entry which is preliminary data.</text>
</comment>
<dbReference type="SUPFAM" id="SSF55681">
    <property type="entry name" value="Class II aaRS and biotin synthetases"/>
    <property type="match status" value="1"/>
</dbReference>
<dbReference type="CDD" id="cd16442">
    <property type="entry name" value="BPL"/>
    <property type="match status" value="1"/>
</dbReference>
<evidence type="ECO:0000256" key="1">
    <source>
        <dbReference type="ARBA" id="ARBA00022598"/>
    </source>
</evidence>
<accession>A0ABV2SYT5</accession>
<dbReference type="GO" id="GO:0004077">
    <property type="term" value="F:biotin--[biotin carboxyl-carrier protein] ligase activity"/>
    <property type="evidence" value="ECO:0007669"/>
    <property type="project" value="UniProtKB-EC"/>
</dbReference>
<keyword evidence="1 3" id="KW-0436">Ligase</keyword>
<dbReference type="EC" id="6.3.4.15" evidence="3"/>
<reference evidence="3 4" key="1">
    <citation type="submission" date="2024-07" db="EMBL/GenBank/DDBJ databases">
        <title>The genome sequence of type strain Sediminicola arcticus GDMCC 1.2805.</title>
        <authorList>
            <person name="Liu Y."/>
        </authorList>
    </citation>
    <scope>NUCLEOTIDE SEQUENCE [LARGE SCALE GENOMIC DNA]</scope>
    <source>
        <strain evidence="3 4">GDMCC 1.2805</strain>
    </source>
</reference>
<dbReference type="PANTHER" id="PTHR12835">
    <property type="entry name" value="BIOTIN PROTEIN LIGASE"/>
    <property type="match status" value="1"/>
</dbReference>
<evidence type="ECO:0000313" key="3">
    <source>
        <dbReference type="EMBL" id="MET6991910.1"/>
    </source>
</evidence>
<dbReference type="Proteomes" id="UP001549799">
    <property type="component" value="Unassembled WGS sequence"/>
</dbReference>
<keyword evidence="4" id="KW-1185">Reference proteome</keyword>
<dbReference type="InterPro" id="IPR045864">
    <property type="entry name" value="aa-tRNA-synth_II/BPL/LPL"/>
</dbReference>
<sequence length="246" mass="27780">MYIIKLNATESTNVYLKELFAEVALNDFTVVVANEQSKGRGQMGTVWESEPGKNLTFSVLKRFDDFMVSQQFMINVMVSMALYKHLKKLQIPDLSVKWPNDILSGHHKIAGILIENILSGDKIQSSVIGIGLNVNQMHFNNLPNVSSIKLILGKNMDLDELLSSILKSMQETFAVLNAKDPSIVNTILENYKSVLFRKDKPSTFRNENDELFMGFITDVSAEGKIIVTLEDDVKKEFGLKEIKLLY</sequence>
<organism evidence="3 4">
    <name type="scientific">Sediminicola arcticus</name>
    <dbReference type="NCBI Taxonomy" id="1574308"/>
    <lineage>
        <taxon>Bacteria</taxon>
        <taxon>Pseudomonadati</taxon>
        <taxon>Bacteroidota</taxon>
        <taxon>Flavobacteriia</taxon>
        <taxon>Flavobacteriales</taxon>
        <taxon>Flavobacteriaceae</taxon>
        <taxon>Sediminicola</taxon>
    </lineage>
</organism>
<proteinExistence type="predicted"/>
<dbReference type="InterPro" id="IPR004143">
    <property type="entry name" value="BPL_LPL_catalytic"/>
</dbReference>
<dbReference type="RefSeq" id="WP_354616453.1">
    <property type="nucleotide sequence ID" value="NZ_JBEXAE010000009.1"/>
</dbReference>
<dbReference type="PROSITE" id="PS51733">
    <property type="entry name" value="BPL_LPL_CATALYTIC"/>
    <property type="match status" value="1"/>
</dbReference>
<dbReference type="InterPro" id="IPR004408">
    <property type="entry name" value="Biotin_CoA_COase_ligase"/>
</dbReference>
<dbReference type="PANTHER" id="PTHR12835:SF5">
    <property type="entry name" value="BIOTIN--PROTEIN LIGASE"/>
    <property type="match status" value="1"/>
</dbReference>
<name>A0ABV2SYT5_9FLAO</name>
<evidence type="ECO:0000259" key="2">
    <source>
        <dbReference type="PROSITE" id="PS51733"/>
    </source>
</evidence>
<dbReference type="Gene3D" id="3.30.930.10">
    <property type="entry name" value="Bira Bifunctional Protein, Domain 2"/>
    <property type="match status" value="1"/>
</dbReference>
<evidence type="ECO:0000313" key="4">
    <source>
        <dbReference type="Proteomes" id="UP001549799"/>
    </source>
</evidence>